<reference evidence="1 2" key="1">
    <citation type="submission" date="2024-08" db="EMBL/GenBank/DDBJ databases">
        <authorList>
            <person name="Cucini C."/>
            <person name="Frati F."/>
        </authorList>
    </citation>
    <scope>NUCLEOTIDE SEQUENCE [LARGE SCALE GENOMIC DNA]</scope>
</reference>
<evidence type="ECO:0000313" key="2">
    <source>
        <dbReference type="Proteomes" id="UP001642540"/>
    </source>
</evidence>
<keyword evidence="2" id="KW-1185">Reference proteome</keyword>
<proteinExistence type="predicted"/>
<dbReference type="Proteomes" id="UP001642540">
    <property type="component" value="Unassembled WGS sequence"/>
</dbReference>
<evidence type="ECO:0000313" key="1">
    <source>
        <dbReference type="EMBL" id="CAL8121692.1"/>
    </source>
</evidence>
<protein>
    <submittedName>
        <fullName evidence="1">Uncharacterized protein</fullName>
    </submittedName>
</protein>
<accession>A0ABP1R7B0</accession>
<sequence>MCCISFFWHFIAKKTLCLKINKFFPLDKVIKMASSKGPAMYTHWKRPHTRMYDYNYQVAEAYYKPQVRYIGPEIDKVSRRVRRRSASPPGARTFLERWAADPFYGRTRDVSVEQESLLRAHNRASSMVRASSNPDLSQWAEYDEIERQRNIRATASRARSIVSYEGDYNGDYNDYVNMRRSRARSVSTSRPLDDLEVQWEWDRDRDFDELVRRSKRDERERSVFSMRMALDPDPRKVPMTTTLSHGCYTNSLYGTETWDPTPFLTGRQ</sequence>
<dbReference type="EMBL" id="CAXLJM020000066">
    <property type="protein sequence ID" value="CAL8121692.1"/>
    <property type="molecule type" value="Genomic_DNA"/>
</dbReference>
<gene>
    <name evidence="1" type="ORF">ODALV1_LOCUS19496</name>
</gene>
<name>A0ABP1R7B0_9HEXA</name>
<comment type="caution">
    <text evidence="1">The sequence shown here is derived from an EMBL/GenBank/DDBJ whole genome shotgun (WGS) entry which is preliminary data.</text>
</comment>
<organism evidence="1 2">
    <name type="scientific">Orchesella dallaii</name>
    <dbReference type="NCBI Taxonomy" id="48710"/>
    <lineage>
        <taxon>Eukaryota</taxon>
        <taxon>Metazoa</taxon>
        <taxon>Ecdysozoa</taxon>
        <taxon>Arthropoda</taxon>
        <taxon>Hexapoda</taxon>
        <taxon>Collembola</taxon>
        <taxon>Entomobryomorpha</taxon>
        <taxon>Entomobryoidea</taxon>
        <taxon>Orchesellidae</taxon>
        <taxon>Orchesellinae</taxon>
        <taxon>Orchesella</taxon>
    </lineage>
</organism>